<dbReference type="FunFam" id="3.40.50.1820:FF:000003">
    <property type="entry name" value="Dipeptidyl peptidase 4"/>
    <property type="match status" value="1"/>
</dbReference>
<evidence type="ECO:0000256" key="24">
    <source>
        <dbReference type="ARBA" id="ARBA00023273"/>
    </source>
</evidence>
<comment type="subcellular location">
    <subcellularLocation>
        <location evidence="6">Apical cell membrane</location>
        <topology evidence="6">Single-pass type II membrane protein</topology>
    </subcellularLocation>
    <subcellularLocation>
        <location evidence="3">Cell projection</location>
        <location evidence="3">Invadopodium membrane</location>
        <topology evidence="3">Single-pass type II membrane protein</topology>
    </subcellularLocation>
    <subcellularLocation>
        <location evidence="4">Cell projection</location>
        <location evidence="4">Lamellipodium membrane</location>
        <topology evidence="4">Single-pass type II membrane protein</topology>
    </subcellularLocation>
    <subcellularLocation>
        <location evidence="2">Membrane raft</location>
    </subcellularLocation>
    <subcellularLocation>
        <location evidence="5">Secreted</location>
    </subcellularLocation>
</comment>
<keyword evidence="12" id="KW-0964">Secreted</keyword>
<proteinExistence type="inferred from homology"/>
<evidence type="ECO:0000256" key="3">
    <source>
        <dbReference type="ARBA" id="ARBA00004341"/>
    </source>
</evidence>
<keyword evidence="21 27" id="KW-0472">Membrane</keyword>
<evidence type="ECO:0000256" key="26">
    <source>
        <dbReference type="ARBA" id="ARBA00031284"/>
    </source>
</evidence>
<dbReference type="Pfam" id="PF00326">
    <property type="entry name" value="Peptidase_S9"/>
    <property type="match status" value="1"/>
</dbReference>
<evidence type="ECO:0000256" key="11">
    <source>
        <dbReference type="ARBA" id="ARBA00022475"/>
    </source>
</evidence>
<evidence type="ECO:0000256" key="25">
    <source>
        <dbReference type="ARBA" id="ARBA00030567"/>
    </source>
</evidence>
<evidence type="ECO:0000256" key="17">
    <source>
        <dbReference type="ARBA" id="ARBA00022889"/>
    </source>
</evidence>
<reference evidence="30" key="1">
    <citation type="journal article" date="2022" name="bioRxiv">
        <title>Sequencing and chromosome-scale assembly of the giantPleurodeles waltlgenome.</title>
        <authorList>
            <person name="Brown T."/>
            <person name="Elewa A."/>
            <person name="Iarovenko S."/>
            <person name="Subramanian E."/>
            <person name="Araus A.J."/>
            <person name="Petzold A."/>
            <person name="Susuki M."/>
            <person name="Suzuki K.-i.T."/>
            <person name="Hayashi T."/>
            <person name="Toyoda A."/>
            <person name="Oliveira C."/>
            <person name="Osipova E."/>
            <person name="Leigh N.D."/>
            <person name="Simon A."/>
            <person name="Yun M.H."/>
        </authorList>
    </citation>
    <scope>NUCLEOTIDE SEQUENCE</scope>
    <source>
        <strain evidence="30">20211129_DDA</strain>
        <tissue evidence="30">Liver</tissue>
    </source>
</reference>
<keyword evidence="10" id="KW-0031">Aminopeptidase</keyword>
<evidence type="ECO:0000256" key="15">
    <source>
        <dbReference type="ARBA" id="ARBA00022801"/>
    </source>
</evidence>
<evidence type="ECO:0000256" key="5">
    <source>
        <dbReference type="ARBA" id="ARBA00004613"/>
    </source>
</evidence>
<feature type="transmembrane region" description="Helical" evidence="27">
    <location>
        <begin position="62"/>
        <end position="84"/>
    </location>
</feature>
<dbReference type="GO" id="GO:0004177">
    <property type="term" value="F:aminopeptidase activity"/>
    <property type="evidence" value="ECO:0007669"/>
    <property type="project" value="UniProtKB-KW"/>
</dbReference>
<dbReference type="GO" id="GO:0031258">
    <property type="term" value="C:lamellipodium membrane"/>
    <property type="evidence" value="ECO:0007669"/>
    <property type="project" value="UniProtKB-SubCell"/>
</dbReference>
<comment type="caution">
    <text evidence="30">The sequence shown here is derived from an EMBL/GenBank/DDBJ whole genome shotgun (WGS) entry which is preliminary data.</text>
</comment>
<dbReference type="Gene3D" id="3.40.50.1820">
    <property type="entry name" value="alpha/beta hydrolase"/>
    <property type="match status" value="1"/>
</dbReference>
<dbReference type="AlphaFoldDB" id="A0AAV7TH29"/>
<keyword evidence="22" id="KW-1015">Disulfide bond</keyword>
<gene>
    <name evidence="30" type="ORF">NDU88_001157</name>
</gene>
<evidence type="ECO:0000256" key="16">
    <source>
        <dbReference type="ARBA" id="ARBA00022825"/>
    </source>
</evidence>
<dbReference type="SUPFAM" id="SSF82171">
    <property type="entry name" value="DPP6 N-terminal domain-like"/>
    <property type="match status" value="1"/>
</dbReference>
<keyword evidence="11" id="KW-1003">Cell membrane</keyword>
<evidence type="ECO:0000256" key="9">
    <source>
        <dbReference type="ARBA" id="ARBA00014711"/>
    </source>
</evidence>
<keyword evidence="31" id="KW-1185">Reference proteome</keyword>
<dbReference type="GO" id="GO:0004252">
    <property type="term" value="F:serine-type endopeptidase activity"/>
    <property type="evidence" value="ECO:0007669"/>
    <property type="project" value="InterPro"/>
</dbReference>
<evidence type="ECO:0000256" key="27">
    <source>
        <dbReference type="SAM" id="Phobius"/>
    </source>
</evidence>
<dbReference type="GO" id="GO:0007155">
    <property type="term" value="P:cell adhesion"/>
    <property type="evidence" value="ECO:0007669"/>
    <property type="project" value="UniProtKB-KW"/>
</dbReference>
<keyword evidence="20 27" id="KW-1133">Transmembrane helix</keyword>
<name>A0AAV7TH29_PLEWA</name>
<evidence type="ECO:0000313" key="30">
    <source>
        <dbReference type="EMBL" id="KAJ1175872.1"/>
    </source>
</evidence>
<accession>A0AAV7TH29</accession>
<keyword evidence="19" id="KW-0735">Signal-anchor</keyword>
<evidence type="ECO:0000256" key="8">
    <source>
        <dbReference type="ARBA" id="ARBA00012062"/>
    </source>
</evidence>
<organism evidence="30 31">
    <name type="scientific">Pleurodeles waltl</name>
    <name type="common">Iberian ribbed newt</name>
    <dbReference type="NCBI Taxonomy" id="8319"/>
    <lineage>
        <taxon>Eukaryota</taxon>
        <taxon>Metazoa</taxon>
        <taxon>Chordata</taxon>
        <taxon>Craniata</taxon>
        <taxon>Vertebrata</taxon>
        <taxon>Euteleostomi</taxon>
        <taxon>Amphibia</taxon>
        <taxon>Batrachia</taxon>
        <taxon>Caudata</taxon>
        <taxon>Salamandroidea</taxon>
        <taxon>Salamandridae</taxon>
        <taxon>Pleurodelinae</taxon>
        <taxon>Pleurodeles</taxon>
    </lineage>
</organism>
<evidence type="ECO:0000313" key="31">
    <source>
        <dbReference type="Proteomes" id="UP001066276"/>
    </source>
</evidence>
<evidence type="ECO:0000256" key="10">
    <source>
        <dbReference type="ARBA" id="ARBA00022438"/>
    </source>
</evidence>
<evidence type="ECO:0000256" key="12">
    <source>
        <dbReference type="ARBA" id="ARBA00022525"/>
    </source>
</evidence>
<keyword evidence="23" id="KW-0325">Glycoprotein</keyword>
<dbReference type="InterPro" id="IPR001375">
    <property type="entry name" value="Peptidase_S9_cat"/>
</dbReference>
<dbReference type="EC" id="3.4.14.5" evidence="8"/>
<protein>
    <recommendedName>
        <fullName evidence="9">Dipeptidyl peptidase 4</fullName>
        <ecNumber evidence="8">3.4.14.5</ecNumber>
    </recommendedName>
    <alternativeName>
        <fullName evidence="25">Dipeptidyl peptidase IV</fullName>
    </alternativeName>
    <alternativeName>
        <fullName evidence="26">T-cell activation antigen CD26</fullName>
    </alternativeName>
</protein>
<feature type="domain" description="Peptidase S9 prolyl oligopeptidase catalytic" evidence="28">
    <location>
        <begin position="606"/>
        <end position="808"/>
    </location>
</feature>
<evidence type="ECO:0000256" key="20">
    <source>
        <dbReference type="ARBA" id="ARBA00022989"/>
    </source>
</evidence>
<evidence type="ECO:0000256" key="2">
    <source>
        <dbReference type="ARBA" id="ARBA00004285"/>
    </source>
</evidence>
<feature type="domain" description="Dipeptidylpeptidase IV N-terminal" evidence="29">
    <location>
        <begin position="161"/>
        <end position="523"/>
    </location>
</feature>
<dbReference type="SUPFAM" id="SSF53474">
    <property type="entry name" value="alpha/beta-Hydrolases"/>
    <property type="match status" value="1"/>
</dbReference>
<keyword evidence="18" id="KW-0965">Cell junction</keyword>
<dbReference type="GO" id="GO:0016324">
    <property type="term" value="C:apical plasma membrane"/>
    <property type="evidence" value="ECO:0007669"/>
    <property type="project" value="UniProtKB-SubCell"/>
</dbReference>
<keyword evidence="14 27" id="KW-0812">Transmembrane</keyword>
<dbReference type="InterPro" id="IPR050278">
    <property type="entry name" value="Serine_Prot_S9B/DPPIV"/>
</dbReference>
<evidence type="ECO:0000259" key="29">
    <source>
        <dbReference type="Pfam" id="PF00930"/>
    </source>
</evidence>
<evidence type="ECO:0000256" key="7">
    <source>
        <dbReference type="ARBA" id="ARBA00010036"/>
    </source>
</evidence>
<dbReference type="EMBL" id="JANPWB010000006">
    <property type="protein sequence ID" value="KAJ1175872.1"/>
    <property type="molecule type" value="Genomic_DNA"/>
</dbReference>
<sequence>MEVKWTAVPQMESDDESSELFKSNYNIKCALCDLCQWLQIKHGKTHSRPTRIGKEMKTYAKWLLGLLVGVVAIVIIAVPVALLATREESKSDQRPTFQLEDYFSGAYRYNSYSLQWISENEYIYTTKERDIVRINVETNTSTVILKNTAVSNSSVTYFAISADLKFALLRYNYKKIWRHSYTASYRIYDLANSALLDTSVLPDNIQYIKWSPVGNKLVYVLRNNIYMMEKPGDQPQQITTNGEENTIFNGVPDWVYEEEMFSSNYALWWSPNASFIAYAQFNDTNVPLIEYSWYGNEKQQYPETISIPYPKAGATNPTVKLFIVDTQLPVTTPHKEIAAPAAITSSDYYLSSTIWVTDRKLCAQWIKRIQNVSELAICELADAGGAWNCPKTIREESATGWVGNFQPSDPYFKSDNSTYYKIVSDNEGYKHIYYFNINQQEALTRGKWEVTKIVTVTDDFLYYISNEGFPGRRNLFRINLKESSKTPECLSCHLRPERCQYYSASFSKNARFYQLTCSGPGVPIYTLHRSSDNNEIQVLEDNKPLEMKLSDIQMPSTENKTIKVAGLDLWYQMILPPHFDRSKKYPLLIDVYAGPCSQKVDQVFRINWATYLSSTENIIVASFDGRGSGYQGDEIMHKLYRKLGTVEVEDQISAVKHFISMGFIDEKKVAIWGWSYGGYVSSMVLGSNSGLFKCGIAVAPVSRWQYYDSIYTERYMCLPTIEDNLNSYESSTVMERAANFKNVQYLLIHGTADDNVHFQQAAHISQALVDAQVDFEAMWYTDKDHGIGDNAHRHIYTHMSHFMKQCFASS</sequence>
<evidence type="ECO:0000256" key="22">
    <source>
        <dbReference type="ARBA" id="ARBA00023157"/>
    </source>
</evidence>
<dbReference type="Proteomes" id="UP001066276">
    <property type="component" value="Chromosome 3_2"/>
</dbReference>
<evidence type="ECO:0000259" key="28">
    <source>
        <dbReference type="Pfam" id="PF00326"/>
    </source>
</evidence>
<dbReference type="InterPro" id="IPR002471">
    <property type="entry name" value="Pept_S9_AS"/>
</dbReference>
<evidence type="ECO:0000256" key="21">
    <source>
        <dbReference type="ARBA" id="ARBA00023136"/>
    </source>
</evidence>
<dbReference type="PROSITE" id="PS00708">
    <property type="entry name" value="PRO_ENDOPEP_SER"/>
    <property type="match status" value="1"/>
</dbReference>
<dbReference type="GO" id="GO:0008239">
    <property type="term" value="F:dipeptidyl-peptidase activity"/>
    <property type="evidence" value="ECO:0007669"/>
    <property type="project" value="UniProtKB-EC"/>
</dbReference>
<dbReference type="GO" id="GO:0005576">
    <property type="term" value="C:extracellular region"/>
    <property type="evidence" value="ECO:0007669"/>
    <property type="project" value="UniProtKB-SubCell"/>
</dbReference>
<evidence type="ECO:0000256" key="14">
    <source>
        <dbReference type="ARBA" id="ARBA00022692"/>
    </source>
</evidence>
<dbReference type="PANTHER" id="PTHR11731:SF128">
    <property type="entry name" value="DIPEPTIDYL PEPTIDASE 4"/>
    <property type="match status" value="1"/>
</dbReference>
<evidence type="ECO:0000256" key="1">
    <source>
        <dbReference type="ARBA" id="ARBA00001257"/>
    </source>
</evidence>
<dbReference type="Gene3D" id="2.140.10.30">
    <property type="entry name" value="Dipeptidylpeptidase IV, N-terminal domain"/>
    <property type="match status" value="1"/>
</dbReference>
<evidence type="ECO:0000256" key="4">
    <source>
        <dbReference type="ARBA" id="ARBA00004485"/>
    </source>
</evidence>
<keyword evidence="15" id="KW-0378">Hydrolase</keyword>
<keyword evidence="16" id="KW-0720">Serine protease</keyword>
<dbReference type="Pfam" id="PF00930">
    <property type="entry name" value="DPPIV_N"/>
    <property type="match status" value="1"/>
</dbReference>
<evidence type="ECO:0000256" key="19">
    <source>
        <dbReference type="ARBA" id="ARBA00022968"/>
    </source>
</evidence>
<evidence type="ECO:0000256" key="13">
    <source>
        <dbReference type="ARBA" id="ARBA00022670"/>
    </source>
</evidence>
<keyword evidence="13" id="KW-0645">Protease</keyword>
<keyword evidence="17" id="KW-0130">Cell adhesion</keyword>
<evidence type="ECO:0000256" key="23">
    <source>
        <dbReference type="ARBA" id="ARBA00023180"/>
    </source>
</evidence>
<comment type="similarity">
    <text evidence="7">Belongs to the peptidase S9B family. DPPIV subfamily.</text>
</comment>
<keyword evidence="24" id="KW-0966">Cell projection</keyword>
<evidence type="ECO:0000256" key="18">
    <source>
        <dbReference type="ARBA" id="ARBA00022949"/>
    </source>
</evidence>
<comment type="catalytic activity">
    <reaction evidence="1">
        <text>Release of an N-terminal dipeptide, Xaa-Yaa-|-Zaa-, from a polypeptide, preferentially when Yaa is Pro, provided Zaa is neither Pro nor hydroxyproline.</text>
        <dbReference type="EC" id="3.4.14.5"/>
    </reaction>
</comment>
<dbReference type="InterPro" id="IPR029058">
    <property type="entry name" value="AB_hydrolase_fold"/>
</dbReference>
<dbReference type="GO" id="GO:0045121">
    <property type="term" value="C:membrane raft"/>
    <property type="evidence" value="ECO:0007669"/>
    <property type="project" value="UniProtKB-SubCell"/>
</dbReference>
<dbReference type="PANTHER" id="PTHR11731">
    <property type="entry name" value="PROTEASE FAMILY S9B,C DIPEPTIDYL-PEPTIDASE IV-RELATED"/>
    <property type="match status" value="1"/>
</dbReference>
<dbReference type="GO" id="GO:0006508">
    <property type="term" value="P:proteolysis"/>
    <property type="evidence" value="ECO:0007669"/>
    <property type="project" value="UniProtKB-KW"/>
</dbReference>
<evidence type="ECO:0000256" key="6">
    <source>
        <dbReference type="ARBA" id="ARBA00004655"/>
    </source>
</evidence>
<dbReference type="InterPro" id="IPR002469">
    <property type="entry name" value="Peptidase_S9B_N"/>
</dbReference>